<evidence type="ECO:0000313" key="1">
    <source>
        <dbReference type="EMBL" id="RUR32501.1"/>
    </source>
</evidence>
<comment type="caution">
    <text evidence="1">The sequence shown here is derived from an EMBL/GenBank/DDBJ whole genome shotgun (WGS) entry which is preliminary data.</text>
</comment>
<evidence type="ECO:0000313" key="2">
    <source>
        <dbReference type="Proteomes" id="UP000287336"/>
    </source>
</evidence>
<dbReference type="OrthoDB" id="6164633at2"/>
<sequence length="101" mass="11201">MTEEEAASYIGRTIHYGENSVQLLEATCNNPIYETEVVTAGDFLTSNRFPLNSLEIDSPSVELLRVECASVRYGVGLGVIKKDETTGYISWDGAYFLITKQ</sequence>
<reference evidence="1 2" key="1">
    <citation type="submission" date="2018-12" db="EMBL/GenBank/DDBJ databases">
        <title>three novel Halomonas strain isolated from plants.</title>
        <authorList>
            <person name="Sun C."/>
        </authorList>
    </citation>
    <scope>NUCLEOTIDE SEQUENCE [LARGE SCALE GENOMIC DNA]</scope>
    <source>
        <strain evidence="1 2">DSM 19434</strain>
    </source>
</reference>
<dbReference type="Proteomes" id="UP000287336">
    <property type="component" value="Unassembled WGS sequence"/>
</dbReference>
<dbReference type="EMBL" id="RZHG01000010">
    <property type="protein sequence ID" value="RUR32501.1"/>
    <property type="molecule type" value="Genomic_DNA"/>
</dbReference>
<accession>A0A3S0W9I3</accession>
<proteinExistence type="predicted"/>
<organism evidence="1 2">
    <name type="scientific">Vreelandella andesensis</name>
    <dbReference type="NCBI Taxonomy" id="447567"/>
    <lineage>
        <taxon>Bacteria</taxon>
        <taxon>Pseudomonadati</taxon>
        <taxon>Pseudomonadota</taxon>
        <taxon>Gammaproteobacteria</taxon>
        <taxon>Oceanospirillales</taxon>
        <taxon>Halomonadaceae</taxon>
        <taxon>Vreelandella</taxon>
    </lineage>
</organism>
<name>A0A3S0W9I3_9GAMM</name>
<dbReference type="AlphaFoldDB" id="A0A3S0W9I3"/>
<dbReference type="RefSeq" id="WP_126945468.1">
    <property type="nucleotide sequence ID" value="NZ_RZHG01000010.1"/>
</dbReference>
<gene>
    <name evidence="1" type="ORF">ELY33_06100</name>
</gene>
<protein>
    <submittedName>
        <fullName evidence="1">Uncharacterized protein</fullName>
    </submittedName>
</protein>
<keyword evidence="2" id="KW-1185">Reference proteome</keyword>